<dbReference type="AlphaFoldDB" id="A0A197ZVR2"/>
<keyword evidence="1" id="KW-1133">Transmembrane helix</keyword>
<gene>
    <name evidence="2" type="ORF">A8708_10920</name>
</gene>
<evidence type="ECO:0000313" key="3">
    <source>
        <dbReference type="Proteomes" id="UP000078454"/>
    </source>
</evidence>
<name>A0A197ZVR2_9BACL</name>
<accession>A0A197ZVR2</accession>
<feature type="transmembrane region" description="Helical" evidence="1">
    <location>
        <begin position="7"/>
        <end position="37"/>
    </location>
</feature>
<dbReference type="RefSeq" id="WP_068671511.1">
    <property type="nucleotide sequence ID" value="NZ_LYPB01000095.1"/>
</dbReference>
<protein>
    <recommendedName>
        <fullName evidence="4">DUF456 domain-containing protein</fullName>
    </recommendedName>
</protein>
<reference evidence="2 3" key="1">
    <citation type="submission" date="2016-05" db="EMBL/GenBank/DDBJ databases">
        <title>Paenibacillus sp. 1ZS3-15 nov., isolated from the rhizosphere soil.</title>
        <authorList>
            <person name="Zhang X.X."/>
            <person name="Zhang J."/>
        </authorList>
    </citation>
    <scope>NUCLEOTIDE SEQUENCE [LARGE SCALE GENOMIC DNA]</scope>
    <source>
        <strain evidence="2 3">1ZS3-15</strain>
    </source>
</reference>
<keyword evidence="1" id="KW-0472">Membrane</keyword>
<dbReference type="EMBL" id="LYPB01000095">
    <property type="protein sequence ID" value="OAS13299.1"/>
    <property type="molecule type" value="Genomic_DNA"/>
</dbReference>
<evidence type="ECO:0000256" key="1">
    <source>
        <dbReference type="SAM" id="Phobius"/>
    </source>
</evidence>
<keyword evidence="1" id="KW-0812">Transmembrane</keyword>
<dbReference type="STRING" id="1850517.A8708_10920"/>
<dbReference type="InterPro" id="IPR007403">
    <property type="entry name" value="DUF456"/>
</dbReference>
<feature type="transmembrane region" description="Helical" evidence="1">
    <location>
        <begin position="133"/>
        <end position="158"/>
    </location>
</feature>
<evidence type="ECO:0008006" key="4">
    <source>
        <dbReference type="Google" id="ProtNLM"/>
    </source>
</evidence>
<dbReference type="PANTHER" id="PTHR39165">
    <property type="entry name" value="IG HYPOTHETICAL 17883"/>
    <property type="match status" value="1"/>
</dbReference>
<organism evidence="2 3">
    <name type="scientific">Paenibacillus oryzisoli</name>
    <dbReference type="NCBI Taxonomy" id="1850517"/>
    <lineage>
        <taxon>Bacteria</taxon>
        <taxon>Bacillati</taxon>
        <taxon>Bacillota</taxon>
        <taxon>Bacilli</taxon>
        <taxon>Bacillales</taxon>
        <taxon>Paenibacillaceae</taxon>
        <taxon>Paenibacillus</taxon>
    </lineage>
</organism>
<comment type="caution">
    <text evidence="2">The sequence shown here is derived from an EMBL/GenBank/DDBJ whole genome shotgun (WGS) entry which is preliminary data.</text>
</comment>
<feature type="transmembrane region" description="Helical" evidence="1">
    <location>
        <begin position="49"/>
        <end position="69"/>
    </location>
</feature>
<sequence length="159" mass="17071">MITLGWIVVILLFVIGMVGAVYPILPGVLAIYAAFFIYGWLITWKHFGFWFWLIQTLVVVIIIVADYAVSALGVKKFGGSKPAIVGSTIGLIIGPFVIPAFGIILGPFIGAVVGELIAGTSWQNAVRAGIGSVLGFFASSVVKIVLQLAMIIIFLIWIF</sequence>
<evidence type="ECO:0000313" key="2">
    <source>
        <dbReference type="EMBL" id="OAS13299.1"/>
    </source>
</evidence>
<keyword evidence="3" id="KW-1185">Reference proteome</keyword>
<dbReference type="PANTHER" id="PTHR39165:SF1">
    <property type="entry name" value="DUF456 DOMAIN-CONTAINING PROTEIN"/>
    <property type="match status" value="1"/>
</dbReference>
<dbReference type="OrthoDB" id="9808460at2"/>
<proteinExistence type="predicted"/>
<feature type="transmembrane region" description="Helical" evidence="1">
    <location>
        <begin position="89"/>
        <end position="113"/>
    </location>
</feature>
<dbReference type="Proteomes" id="UP000078454">
    <property type="component" value="Unassembled WGS sequence"/>
</dbReference>
<dbReference type="Pfam" id="PF04306">
    <property type="entry name" value="DUF456"/>
    <property type="match status" value="1"/>
</dbReference>